<dbReference type="OrthoDB" id="166650at2759"/>
<gene>
    <name evidence="2" type="ORF">PHPALM_3491</name>
</gene>
<proteinExistence type="predicted"/>
<keyword evidence="3" id="KW-1185">Reference proteome</keyword>
<protein>
    <recommendedName>
        <fullName evidence="1">ZSWIM1/3 RNaseH-like domain-containing protein</fullName>
    </recommendedName>
</protein>
<organism evidence="2 3">
    <name type="scientific">Phytophthora palmivora</name>
    <dbReference type="NCBI Taxonomy" id="4796"/>
    <lineage>
        <taxon>Eukaryota</taxon>
        <taxon>Sar</taxon>
        <taxon>Stramenopiles</taxon>
        <taxon>Oomycota</taxon>
        <taxon>Peronosporomycetes</taxon>
        <taxon>Peronosporales</taxon>
        <taxon>Peronosporaceae</taxon>
        <taxon>Phytophthora</taxon>
    </lineage>
</organism>
<accession>A0A2P4YM95</accession>
<name>A0A2P4YM95_9STRA</name>
<dbReference type="InterPro" id="IPR048324">
    <property type="entry name" value="ZSWIM1-3_RNaseH-like"/>
</dbReference>
<dbReference type="Proteomes" id="UP000237271">
    <property type="component" value="Unassembled WGS sequence"/>
</dbReference>
<feature type="domain" description="ZSWIM1/3 RNaseH-like" evidence="1">
    <location>
        <begin position="7"/>
        <end position="71"/>
    </location>
</feature>
<sequence length="71" mass="8032">MLYTVGDTLAMNWTHGTRNLGYHLGCGVPVIDFLSVVQKATTVEHIVEFFKRENSSWTSVQTNVIDNNFVE</sequence>
<evidence type="ECO:0000259" key="1">
    <source>
        <dbReference type="Pfam" id="PF21056"/>
    </source>
</evidence>
<dbReference type="Pfam" id="PF21056">
    <property type="entry name" value="ZSWIM1-3_RNaseH-like"/>
    <property type="match status" value="1"/>
</dbReference>
<evidence type="ECO:0000313" key="2">
    <source>
        <dbReference type="EMBL" id="POM78922.1"/>
    </source>
</evidence>
<evidence type="ECO:0000313" key="3">
    <source>
        <dbReference type="Proteomes" id="UP000237271"/>
    </source>
</evidence>
<dbReference type="AlphaFoldDB" id="A0A2P4YM95"/>
<reference evidence="2 3" key="1">
    <citation type="journal article" date="2017" name="Genome Biol. Evol.">
        <title>Phytophthora megakarya and P. palmivora, closely related causal agents of cacao black pod rot, underwent increases in genome sizes and gene numbers by different mechanisms.</title>
        <authorList>
            <person name="Ali S.S."/>
            <person name="Shao J."/>
            <person name="Lary D.J."/>
            <person name="Kronmiller B."/>
            <person name="Shen D."/>
            <person name="Strem M.D."/>
            <person name="Amoako-Attah I."/>
            <person name="Akrofi A.Y."/>
            <person name="Begoude B.A."/>
            <person name="Ten Hoopen G.M."/>
            <person name="Coulibaly K."/>
            <person name="Kebe B.I."/>
            <person name="Melnick R.L."/>
            <person name="Guiltinan M.J."/>
            <person name="Tyler B.M."/>
            <person name="Meinhardt L.W."/>
            <person name="Bailey B.A."/>
        </authorList>
    </citation>
    <scope>NUCLEOTIDE SEQUENCE [LARGE SCALE GENOMIC DNA]</scope>
    <source>
        <strain evidence="3">sbr112.9</strain>
    </source>
</reference>
<dbReference type="EMBL" id="NCKW01001873">
    <property type="protein sequence ID" value="POM78922.1"/>
    <property type="molecule type" value="Genomic_DNA"/>
</dbReference>
<comment type="caution">
    <text evidence="2">The sequence shown here is derived from an EMBL/GenBank/DDBJ whole genome shotgun (WGS) entry which is preliminary data.</text>
</comment>